<feature type="signal peptide" evidence="4">
    <location>
        <begin position="1"/>
        <end position="21"/>
    </location>
</feature>
<dbReference type="GO" id="GO:0030313">
    <property type="term" value="C:cell envelope"/>
    <property type="evidence" value="ECO:0007669"/>
    <property type="project" value="UniProtKB-SubCell"/>
</dbReference>
<protein>
    <submittedName>
        <fullName evidence="6">Sugar ABC transporter substrate-binding protein</fullName>
    </submittedName>
</protein>
<dbReference type="RefSeq" id="WP_101578061.1">
    <property type="nucleotide sequence ID" value="NZ_PGVA01000032.1"/>
</dbReference>
<evidence type="ECO:0000313" key="8">
    <source>
        <dbReference type="Proteomes" id="UP000234951"/>
    </source>
</evidence>
<dbReference type="OrthoDB" id="9814427at2"/>
<dbReference type="PANTHER" id="PTHR46847">
    <property type="entry name" value="D-ALLOSE-BINDING PERIPLASMIC PROTEIN-RELATED"/>
    <property type="match status" value="1"/>
</dbReference>
<dbReference type="Pfam" id="PF13407">
    <property type="entry name" value="Peripla_BP_4"/>
    <property type="match status" value="1"/>
</dbReference>
<dbReference type="InterPro" id="IPR028082">
    <property type="entry name" value="Peripla_BP_I"/>
</dbReference>
<dbReference type="GO" id="GO:0030246">
    <property type="term" value="F:carbohydrate binding"/>
    <property type="evidence" value="ECO:0007669"/>
    <property type="project" value="UniProtKB-ARBA"/>
</dbReference>
<evidence type="ECO:0000256" key="1">
    <source>
        <dbReference type="ARBA" id="ARBA00004196"/>
    </source>
</evidence>
<accession>A0A2N5GK42</accession>
<name>A0A2N5GK42_9BACI</name>
<keyword evidence="9" id="KW-1185">Reference proteome</keyword>
<reference evidence="6 8" key="1">
    <citation type="submission" date="2017-11" db="EMBL/GenBank/DDBJ databases">
        <title>Comparitive Functional Genomics of Dry Heat Resistant strains isolated from the Viking Spacecraft.</title>
        <authorList>
            <person name="Seuylemezian A."/>
            <person name="Cooper K."/>
            <person name="Vaishampayan P."/>
        </authorList>
    </citation>
    <scope>NUCLEOTIDE SEQUENCE [LARGE SCALE GENOMIC DNA]</scope>
    <source>
        <strain evidence="6 8">M4.6</strain>
    </source>
</reference>
<organism evidence="6 8">
    <name type="scientific">Bacillus canaveralius</name>
    <dbReference type="NCBI Taxonomy" id="1403243"/>
    <lineage>
        <taxon>Bacteria</taxon>
        <taxon>Bacillati</taxon>
        <taxon>Bacillota</taxon>
        <taxon>Bacilli</taxon>
        <taxon>Bacillales</taxon>
        <taxon>Bacillaceae</taxon>
        <taxon>Bacillus</taxon>
    </lineage>
</organism>
<feature type="domain" description="Periplasmic binding protein" evidence="5">
    <location>
        <begin position="44"/>
        <end position="302"/>
    </location>
</feature>
<evidence type="ECO:0000313" key="9">
    <source>
        <dbReference type="Proteomes" id="UP000235114"/>
    </source>
</evidence>
<reference evidence="7 9" key="2">
    <citation type="submission" date="2017-12" db="EMBL/GenBank/DDBJ databases">
        <title>Comparative Functional Genomics of Dry Heat Resistant strains isolated from the Viking Spacecraft.</title>
        <authorList>
            <person name="Seuylemezian A."/>
            <person name="Cooper K."/>
            <person name="Vaishampayan P."/>
        </authorList>
    </citation>
    <scope>NUCLEOTIDE SEQUENCE [LARGE SCALE GENOMIC DNA]</scope>
    <source>
        <strain evidence="7 9">ATCC 29669</strain>
    </source>
</reference>
<dbReference type="Gene3D" id="3.40.50.2300">
    <property type="match status" value="2"/>
</dbReference>
<dbReference type="InterPro" id="IPR025997">
    <property type="entry name" value="SBP_2_dom"/>
</dbReference>
<dbReference type="PROSITE" id="PS51257">
    <property type="entry name" value="PROKAR_LIPOPROTEIN"/>
    <property type="match status" value="1"/>
</dbReference>
<comment type="similarity">
    <text evidence="2">Belongs to the bacterial solute-binding protein 2 family.</text>
</comment>
<dbReference type="Proteomes" id="UP000235114">
    <property type="component" value="Unassembled WGS sequence"/>
</dbReference>
<evidence type="ECO:0000256" key="4">
    <source>
        <dbReference type="SAM" id="SignalP"/>
    </source>
</evidence>
<dbReference type="AlphaFoldDB" id="A0A2N5GK42"/>
<feature type="chain" id="PRO_5038514072" evidence="4">
    <location>
        <begin position="22"/>
        <end position="327"/>
    </location>
</feature>
<proteinExistence type="inferred from homology"/>
<evidence type="ECO:0000259" key="5">
    <source>
        <dbReference type="Pfam" id="PF13407"/>
    </source>
</evidence>
<comment type="caution">
    <text evidence="6">The sequence shown here is derived from an EMBL/GenBank/DDBJ whole genome shotgun (WGS) entry which is preliminary data.</text>
</comment>
<dbReference type="EMBL" id="PGVD01000076">
    <property type="protein sequence ID" value="PLR89905.1"/>
    <property type="molecule type" value="Genomic_DNA"/>
</dbReference>
<dbReference type="SUPFAM" id="SSF53822">
    <property type="entry name" value="Periplasmic binding protein-like I"/>
    <property type="match status" value="1"/>
</dbReference>
<sequence>MKKLVSCSLIGMLLLFLAACGQVDDTSGSTKPDGDSSKDDGITIAMTVINQEALFFTDMVKGAEKAADELGVNFTVFNANNDTVAQHNSVEDFISSGVDAIIVNAIDSKGMESVVEQAKEAGIHIISVDSVIESDAVDVQIGVDNYESSVELGEYFNDYLKSEWDGKPVKLGTVGALNSEIQIKREDGFKDTVSGNDNLQIVNTVDGENVQEKALAASENLLTGSPDLTFAFATGEPAFIGMVSAVRSQKAEDRVKLFGWDLSKQVIEGIDEGFVEAVLQQHPYEFGSEAVKAAKKLIDGEKVEKQLNVPVTIVTKDNVDEFRGSFE</sequence>
<evidence type="ECO:0000256" key="2">
    <source>
        <dbReference type="ARBA" id="ARBA00007639"/>
    </source>
</evidence>
<gene>
    <name evidence="6" type="ORF">CU635_14320</name>
    <name evidence="7" type="ORF">CVD25_20815</name>
</gene>
<dbReference type="PANTHER" id="PTHR46847:SF1">
    <property type="entry name" value="D-ALLOSE-BINDING PERIPLASMIC PROTEIN-RELATED"/>
    <property type="match status" value="1"/>
</dbReference>
<evidence type="ECO:0000313" key="6">
    <source>
        <dbReference type="EMBL" id="PLR81632.1"/>
    </source>
</evidence>
<keyword evidence="3 4" id="KW-0732">Signal</keyword>
<evidence type="ECO:0000313" key="7">
    <source>
        <dbReference type="EMBL" id="PLR89905.1"/>
    </source>
</evidence>
<dbReference type="EMBL" id="PGVA01000032">
    <property type="protein sequence ID" value="PLR81632.1"/>
    <property type="molecule type" value="Genomic_DNA"/>
</dbReference>
<dbReference type="Proteomes" id="UP000234951">
    <property type="component" value="Unassembled WGS sequence"/>
</dbReference>
<comment type="subcellular location">
    <subcellularLocation>
        <location evidence="1">Cell envelope</location>
    </subcellularLocation>
</comment>
<evidence type="ECO:0000256" key="3">
    <source>
        <dbReference type="ARBA" id="ARBA00022729"/>
    </source>
</evidence>